<evidence type="ECO:0000313" key="1">
    <source>
        <dbReference type="EMBL" id="QHS91371.1"/>
    </source>
</evidence>
<accession>A0A6C0BI10</accession>
<dbReference type="AlphaFoldDB" id="A0A6C0BI10"/>
<proteinExistence type="predicted"/>
<sequence length="124" mass="14361">MSADHIHFFLNLRDHIKLYHWQTHIYARHIATDKMLETFEKSIDSFVEIYIGKYGRPKITGKNAEITLHNLTEPGVIRVINAAIKYLQGPLTKSLKAAADTDLINIRDEMIAELNQLLYLFTLH</sequence>
<reference evidence="1" key="1">
    <citation type="journal article" date="2020" name="Nature">
        <title>Giant virus diversity and host interactions through global metagenomics.</title>
        <authorList>
            <person name="Schulz F."/>
            <person name="Roux S."/>
            <person name="Paez-Espino D."/>
            <person name="Jungbluth S."/>
            <person name="Walsh D.A."/>
            <person name="Denef V.J."/>
            <person name="McMahon K.D."/>
            <person name="Konstantinidis K.T."/>
            <person name="Eloe-Fadrosh E.A."/>
            <person name="Kyrpides N.C."/>
            <person name="Woyke T."/>
        </authorList>
    </citation>
    <scope>NUCLEOTIDE SEQUENCE</scope>
    <source>
        <strain evidence="1">GVMAG-M-3300013004-44</strain>
    </source>
</reference>
<name>A0A6C0BI10_9ZZZZ</name>
<dbReference type="Pfam" id="PF19174">
    <property type="entry name" value="DUF5856"/>
    <property type="match status" value="1"/>
</dbReference>
<protein>
    <submittedName>
        <fullName evidence="1">Uncharacterized protein</fullName>
    </submittedName>
</protein>
<organism evidence="1">
    <name type="scientific">viral metagenome</name>
    <dbReference type="NCBI Taxonomy" id="1070528"/>
    <lineage>
        <taxon>unclassified sequences</taxon>
        <taxon>metagenomes</taxon>
        <taxon>organismal metagenomes</taxon>
    </lineage>
</organism>
<dbReference type="InterPro" id="IPR043876">
    <property type="entry name" value="DUF5856"/>
</dbReference>
<dbReference type="EMBL" id="MN739159">
    <property type="protein sequence ID" value="QHS91371.1"/>
    <property type="molecule type" value="Genomic_DNA"/>
</dbReference>